<reference evidence="2" key="1">
    <citation type="submission" date="2020-12" db="EMBL/GenBank/DDBJ databases">
        <title>Comamonas sp. nov., isolated from stream water.</title>
        <authorList>
            <person name="Park K.-H."/>
        </authorList>
    </citation>
    <scope>NUCLEOTIDE SEQUENCE</scope>
    <source>
        <strain evidence="2">EJ-4</strain>
    </source>
</reference>
<proteinExistence type="predicted"/>
<sequence>MRNYLKANGLRWLCYVLVGLLAWQTLRLHSEQRAHQVLQLAVANAAKDQAQTGLKSEKETGNRERQHAADTQKASDEFTQKQPGRDAQLRADLDRAERLRLDAERRAATYRAQAQANAAAGSDLADRLEAYDRHIVEGVEVVARLRGDLARRDDEVVLLSRQVQIERSLTAD</sequence>
<keyword evidence="3" id="KW-1185">Reference proteome</keyword>
<dbReference type="RefSeq" id="WP_198460510.1">
    <property type="nucleotide sequence ID" value="NZ_JABBCQ020000010.1"/>
</dbReference>
<gene>
    <name evidence="2" type="ORF">HF327_012665</name>
</gene>
<dbReference type="EMBL" id="JABBCQ020000010">
    <property type="protein sequence ID" value="MBI1625348.1"/>
    <property type="molecule type" value="Genomic_DNA"/>
</dbReference>
<protein>
    <submittedName>
        <fullName evidence="2">Uncharacterized protein</fullName>
    </submittedName>
</protein>
<accession>A0A843BEK6</accession>
<feature type="region of interest" description="Disordered" evidence="1">
    <location>
        <begin position="51"/>
        <end position="92"/>
    </location>
</feature>
<comment type="caution">
    <text evidence="2">The sequence shown here is derived from an EMBL/GenBank/DDBJ whole genome shotgun (WGS) entry which is preliminary data.</text>
</comment>
<organism evidence="2 3">
    <name type="scientific">Comamonas suwonensis</name>
    <dbReference type="NCBI Taxonomy" id="2606214"/>
    <lineage>
        <taxon>Bacteria</taxon>
        <taxon>Pseudomonadati</taxon>
        <taxon>Pseudomonadota</taxon>
        <taxon>Betaproteobacteria</taxon>
        <taxon>Burkholderiales</taxon>
        <taxon>Comamonadaceae</taxon>
        <taxon>Comamonas</taxon>
    </lineage>
</organism>
<evidence type="ECO:0000313" key="2">
    <source>
        <dbReference type="EMBL" id="MBI1625348.1"/>
    </source>
</evidence>
<dbReference type="Proteomes" id="UP000530032">
    <property type="component" value="Unassembled WGS sequence"/>
</dbReference>
<evidence type="ECO:0000313" key="3">
    <source>
        <dbReference type="Proteomes" id="UP000530032"/>
    </source>
</evidence>
<evidence type="ECO:0000256" key="1">
    <source>
        <dbReference type="SAM" id="MobiDB-lite"/>
    </source>
</evidence>
<name>A0A843BEK6_9BURK</name>
<feature type="compositionally biased region" description="Basic and acidic residues" evidence="1">
    <location>
        <begin position="55"/>
        <end position="92"/>
    </location>
</feature>
<dbReference type="AlphaFoldDB" id="A0A843BEK6"/>